<protein>
    <submittedName>
        <fullName evidence="2">Uncharacterized protein</fullName>
    </submittedName>
</protein>
<keyword evidence="1" id="KW-0472">Membrane</keyword>
<evidence type="ECO:0000313" key="3">
    <source>
        <dbReference type="Proteomes" id="UP000030940"/>
    </source>
</evidence>
<organism evidence="2 3">
    <name type="scientific">Borreliella chilensis</name>
    <dbReference type="NCBI Taxonomy" id="1245910"/>
    <lineage>
        <taxon>Bacteria</taxon>
        <taxon>Pseudomonadati</taxon>
        <taxon>Spirochaetota</taxon>
        <taxon>Spirochaetia</taxon>
        <taxon>Spirochaetales</taxon>
        <taxon>Borreliaceae</taxon>
        <taxon>Borreliella</taxon>
    </lineage>
</organism>
<proteinExistence type="predicted"/>
<keyword evidence="1" id="KW-0812">Transmembrane</keyword>
<dbReference type="KEGG" id="bchi:OY14_01750"/>
<evidence type="ECO:0000256" key="1">
    <source>
        <dbReference type="SAM" id="Phobius"/>
    </source>
</evidence>
<keyword evidence="1" id="KW-1133">Transmembrane helix</keyword>
<accession>A0A0A7UVS6</accession>
<dbReference type="Proteomes" id="UP000030940">
    <property type="component" value="Chromosome"/>
</dbReference>
<dbReference type="STRING" id="1245910.OY14_01750"/>
<gene>
    <name evidence="2" type="ORF">OY14_01750</name>
</gene>
<dbReference type="AlphaFoldDB" id="A0A0A7UVS6"/>
<dbReference type="EMBL" id="CP009910">
    <property type="protein sequence ID" value="AJA90180.1"/>
    <property type="molecule type" value="Genomic_DNA"/>
</dbReference>
<evidence type="ECO:0000313" key="2">
    <source>
        <dbReference type="EMBL" id="AJA90180.1"/>
    </source>
</evidence>
<reference evidence="2 3" key="1">
    <citation type="journal article" date="2015" name="Genome Announc.">
        <title>Genome Sequence of Borrelia chilensis VA1, a South American Member of the Lyme Borreliosis Group.</title>
        <authorList>
            <person name="Huang W."/>
            <person name="Ojaimi C."/>
            <person name="Fallon J.T."/>
            <person name="Travisany D."/>
            <person name="Maass A."/>
            <person name="Ivanova L."/>
            <person name="Tomova A."/>
            <person name="Gonzalez-Acuna D."/>
            <person name="Godfrey H.P."/>
            <person name="Cabello F.C."/>
        </authorList>
    </citation>
    <scope>NUCLEOTIDE SEQUENCE [LARGE SCALE GENOMIC DNA]</scope>
    <source>
        <strain evidence="2 3">VA1</strain>
    </source>
</reference>
<feature type="transmembrane region" description="Helical" evidence="1">
    <location>
        <begin position="42"/>
        <end position="60"/>
    </location>
</feature>
<sequence>MANLKDIYSKPDRFYFLGVPIDVFDSRSKLISRFAYLSGHPYHSIVVFIGFKAFLKVLIFKKFRNRIKNSSLVFLNSKIVRFFCRIFKRVNIDCYDSNTVLLILMGILENAHKTCYIIDKDKVISKKKFLRLKESHKEISFIGYYDLKAVKRNKEMFFANINKLTPSVIISFCNDRYLENLFYENKFNIRTNLSVFL</sequence>
<keyword evidence="3" id="KW-1185">Reference proteome</keyword>
<name>A0A0A7UVS6_9SPIR</name>
<dbReference type="HOGENOM" id="CLU_1381779_0_0_12"/>